<keyword evidence="3" id="KW-0804">Transcription</keyword>
<dbReference type="InterPro" id="IPR036388">
    <property type="entry name" value="WH-like_DNA-bd_sf"/>
</dbReference>
<dbReference type="SMART" id="SM00421">
    <property type="entry name" value="HTH_LUXR"/>
    <property type="match status" value="1"/>
</dbReference>
<dbReference type="Gene3D" id="3.30.450.20">
    <property type="entry name" value="PAS domain"/>
    <property type="match status" value="1"/>
</dbReference>
<dbReference type="SUPFAM" id="SSF55785">
    <property type="entry name" value="PYP-like sensor domain (PAS domain)"/>
    <property type="match status" value="1"/>
</dbReference>
<dbReference type="PANTHER" id="PTHR44688:SF16">
    <property type="entry name" value="DNA-BINDING TRANSCRIPTIONAL ACTIVATOR DEVR_DOSR"/>
    <property type="match status" value="1"/>
</dbReference>
<dbReference type="CDD" id="cd00130">
    <property type="entry name" value="PAS"/>
    <property type="match status" value="1"/>
</dbReference>
<dbReference type="Pfam" id="PF00196">
    <property type="entry name" value="GerE"/>
    <property type="match status" value="1"/>
</dbReference>
<evidence type="ECO:0000256" key="2">
    <source>
        <dbReference type="ARBA" id="ARBA00023125"/>
    </source>
</evidence>
<gene>
    <name evidence="5" type="ORF">BAZ10_11850</name>
</gene>
<comment type="caution">
    <text evidence="5">The sequence shown here is derived from an EMBL/GenBank/DDBJ whole genome shotgun (WGS) entry which is preliminary data.</text>
</comment>
<keyword evidence="1" id="KW-0805">Transcription regulation</keyword>
<reference evidence="5 6" key="1">
    <citation type="submission" date="2016-06" db="EMBL/GenBank/DDBJ databases">
        <title>Revisiting the taxonomy of the Elizabethkingia Genus based on Whole-Genome Sequencing, Optical Mapping, and MALDI-TOF.</title>
        <authorList>
            <person name="Nicholson A.C."/>
        </authorList>
    </citation>
    <scope>NUCLEOTIDE SEQUENCE [LARGE SCALE GENOMIC DNA]</scope>
    <source>
        <strain evidence="5 6">G4070</strain>
    </source>
</reference>
<keyword evidence="6" id="KW-1185">Reference proteome</keyword>
<dbReference type="RefSeq" id="WP_078773199.1">
    <property type="nucleotide sequence ID" value="NZ_CBCSBR010000044.1"/>
</dbReference>
<evidence type="ECO:0000313" key="5">
    <source>
        <dbReference type="EMBL" id="OPC61150.1"/>
    </source>
</evidence>
<evidence type="ECO:0000256" key="1">
    <source>
        <dbReference type="ARBA" id="ARBA00023015"/>
    </source>
</evidence>
<dbReference type="CDD" id="cd06170">
    <property type="entry name" value="LuxR_C_like"/>
    <property type="match status" value="1"/>
</dbReference>
<dbReference type="PRINTS" id="PR00038">
    <property type="entry name" value="HTHLUXR"/>
</dbReference>
<dbReference type="PROSITE" id="PS00622">
    <property type="entry name" value="HTH_LUXR_1"/>
    <property type="match status" value="1"/>
</dbReference>
<dbReference type="AlphaFoldDB" id="A0A1T3MA65"/>
<dbReference type="InterPro" id="IPR000014">
    <property type="entry name" value="PAS"/>
</dbReference>
<dbReference type="SUPFAM" id="SSF46894">
    <property type="entry name" value="C-terminal effector domain of the bipartite response regulators"/>
    <property type="match status" value="1"/>
</dbReference>
<dbReference type="PANTHER" id="PTHR44688">
    <property type="entry name" value="DNA-BINDING TRANSCRIPTIONAL ACTIVATOR DEVR_DOSR"/>
    <property type="match status" value="1"/>
</dbReference>
<dbReference type="PROSITE" id="PS50043">
    <property type="entry name" value="HTH_LUXR_2"/>
    <property type="match status" value="1"/>
</dbReference>
<organism evidence="5 6">
    <name type="scientific">Elizabethkingia occulta</name>
    <dbReference type="NCBI Taxonomy" id="1867263"/>
    <lineage>
        <taxon>Bacteria</taxon>
        <taxon>Pseudomonadati</taxon>
        <taxon>Bacteroidota</taxon>
        <taxon>Flavobacteriia</taxon>
        <taxon>Flavobacteriales</taxon>
        <taxon>Weeksellaceae</taxon>
        <taxon>Elizabethkingia</taxon>
    </lineage>
</organism>
<feature type="domain" description="HTH luxR-type" evidence="4">
    <location>
        <begin position="197"/>
        <end position="262"/>
    </location>
</feature>
<evidence type="ECO:0000313" key="6">
    <source>
        <dbReference type="Proteomes" id="UP000190813"/>
    </source>
</evidence>
<keyword evidence="2" id="KW-0238">DNA-binding</keyword>
<dbReference type="InterPro" id="IPR000792">
    <property type="entry name" value="Tscrpt_reg_LuxR_C"/>
</dbReference>
<dbReference type="EMBL" id="MAHX01000021">
    <property type="protein sequence ID" value="OPC61150.1"/>
    <property type="molecule type" value="Genomic_DNA"/>
</dbReference>
<proteinExistence type="predicted"/>
<dbReference type="InterPro" id="IPR016032">
    <property type="entry name" value="Sig_transdc_resp-reg_C-effctor"/>
</dbReference>
<evidence type="ECO:0000259" key="4">
    <source>
        <dbReference type="PROSITE" id="PS50043"/>
    </source>
</evidence>
<name>A0A1T3MA65_9FLAO</name>
<dbReference type="Proteomes" id="UP000190813">
    <property type="component" value="Unassembled WGS sequence"/>
</dbReference>
<evidence type="ECO:0000256" key="3">
    <source>
        <dbReference type="ARBA" id="ARBA00023163"/>
    </source>
</evidence>
<dbReference type="InterPro" id="IPR035965">
    <property type="entry name" value="PAS-like_dom_sf"/>
</dbReference>
<dbReference type="GO" id="GO:0003677">
    <property type="term" value="F:DNA binding"/>
    <property type="evidence" value="ECO:0007669"/>
    <property type="project" value="UniProtKB-KW"/>
</dbReference>
<dbReference type="GO" id="GO:0006355">
    <property type="term" value="P:regulation of DNA-templated transcription"/>
    <property type="evidence" value="ECO:0007669"/>
    <property type="project" value="InterPro"/>
</dbReference>
<dbReference type="Gene3D" id="1.10.10.10">
    <property type="entry name" value="Winged helix-like DNA-binding domain superfamily/Winged helix DNA-binding domain"/>
    <property type="match status" value="1"/>
</dbReference>
<protein>
    <submittedName>
        <fullName evidence="5">Helix-turn-helix transcriptional regulator</fullName>
    </submittedName>
</protein>
<accession>A0A1T3MA65</accession>
<sequence length="266" mass="31345">MAEKKIIPITTEQFHEYFSIYNKADEKDSSVMYSGITESIKNFAVGHYFWFIVDCINMETKVVSSNIELHTPYNQKELNNQHIQHFIDLIHPEDAQYLLSALVSSARIYKNMRKSEKNNLRFNFYVRMLNHENNYRWVLIQAPKQCFNKYNQIQSSLIVIYDLSHFPINEMPLLSILDDEGKEIQYSKHMTSNNTKQDESKPYVTQREKEILRLMAQGLNSPKIAEHLFISYHTVENHKRNLRKKTKTKTSTELIAFSINNCILPA</sequence>